<dbReference type="Gene3D" id="2.10.50.30">
    <property type="entry name" value="GPCR, family 3, nine cysteines domain"/>
    <property type="match status" value="1"/>
</dbReference>
<keyword evidence="2" id="KW-1003">Cell membrane</keyword>
<dbReference type="Ensembl" id="ENSSMRT00000020555.1">
    <property type="protein sequence ID" value="ENSSMRP00000017559.1"/>
    <property type="gene ID" value="ENSSMRG00000013683.1"/>
</dbReference>
<feature type="transmembrane region" description="Helical" evidence="11">
    <location>
        <begin position="654"/>
        <end position="679"/>
    </location>
</feature>
<dbReference type="InterPro" id="IPR000337">
    <property type="entry name" value="GPCR_3"/>
</dbReference>
<evidence type="ECO:0000256" key="1">
    <source>
        <dbReference type="ARBA" id="ARBA00004651"/>
    </source>
</evidence>
<evidence type="ECO:0000256" key="7">
    <source>
        <dbReference type="ARBA" id="ARBA00023136"/>
    </source>
</evidence>
<evidence type="ECO:0000313" key="13">
    <source>
        <dbReference type="Ensembl" id="ENSSMRP00000017559.1"/>
    </source>
</evidence>
<feature type="transmembrane region" description="Helical" evidence="11">
    <location>
        <begin position="567"/>
        <end position="591"/>
    </location>
</feature>
<evidence type="ECO:0000256" key="8">
    <source>
        <dbReference type="ARBA" id="ARBA00023170"/>
    </source>
</evidence>
<dbReference type="InterPro" id="IPR011500">
    <property type="entry name" value="GPCR_3_9-Cys_dom"/>
</dbReference>
<dbReference type="InterPro" id="IPR017979">
    <property type="entry name" value="GPCR_3_CS"/>
</dbReference>
<dbReference type="InterPro" id="IPR001828">
    <property type="entry name" value="ANF_lig-bd_rcpt"/>
</dbReference>
<dbReference type="GeneTree" id="ENSGT00950000182788"/>
<evidence type="ECO:0000256" key="9">
    <source>
        <dbReference type="ARBA" id="ARBA00023180"/>
    </source>
</evidence>
<keyword evidence="7 11" id="KW-0472">Membrane</keyword>
<dbReference type="PRINTS" id="PR01535">
    <property type="entry name" value="VOMERONASL2R"/>
</dbReference>
<evidence type="ECO:0000256" key="10">
    <source>
        <dbReference type="ARBA" id="ARBA00023224"/>
    </source>
</evidence>
<organism evidence="13 14">
    <name type="scientific">Salvator merianae</name>
    <name type="common">Argentine black and white tegu</name>
    <name type="synonym">Tupinambis merianae</name>
    <dbReference type="NCBI Taxonomy" id="96440"/>
    <lineage>
        <taxon>Eukaryota</taxon>
        <taxon>Metazoa</taxon>
        <taxon>Chordata</taxon>
        <taxon>Craniata</taxon>
        <taxon>Vertebrata</taxon>
        <taxon>Euteleostomi</taxon>
        <taxon>Lepidosauria</taxon>
        <taxon>Squamata</taxon>
        <taxon>Bifurcata</taxon>
        <taxon>Unidentata</taxon>
        <taxon>Episquamata</taxon>
        <taxon>Laterata</taxon>
        <taxon>Teiioidea</taxon>
        <taxon>Teiidae</taxon>
        <taxon>Salvator</taxon>
    </lineage>
</organism>
<dbReference type="GO" id="GO:0005886">
    <property type="term" value="C:plasma membrane"/>
    <property type="evidence" value="ECO:0007669"/>
    <property type="project" value="UniProtKB-SubCell"/>
</dbReference>
<feature type="transmembrane region" description="Helical" evidence="11">
    <location>
        <begin position="497"/>
        <end position="522"/>
    </location>
</feature>
<evidence type="ECO:0000256" key="5">
    <source>
        <dbReference type="ARBA" id="ARBA00022989"/>
    </source>
</evidence>
<dbReference type="InterPro" id="IPR000068">
    <property type="entry name" value="GPCR_3_Ca_sens_rcpt-rel"/>
</dbReference>
<evidence type="ECO:0000256" key="4">
    <source>
        <dbReference type="ARBA" id="ARBA00022729"/>
    </source>
</evidence>
<dbReference type="InterPro" id="IPR038550">
    <property type="entry name" value="GPCR_3_9-Cys_sf"/>
</dbReference>
<keyword evidence="10" id="KW-0807">Transducer</keyword>
<evidence type="ECO:0000256" key="6">
    <source>
        <dbReference type="ARBA" id="ARBA00023040"/>
    </source>
</evidence>
<dbReference type="InterPro" id="IPR028082">
    <property type="entry name" value="Peripla_BP_I"/>
</dbReference>
<evidence type="ECO:0000313" key="14">
    <source>
        <dbReference type="Proteomes" id="UP000694421"/>
    </source>
</evidence>
<dbReference type="GO" id="GO:0004930">
    <property type="term" value="F:G protein-coupled receptor activity"/>
    <property type="evidence" value="ECO:0007669"/>
    <property type="project" value="UniProtKB-KW"/>
</dbReference>
<name>A0A8D0DR05_SALMN</name>
<dbReference type="PROSITE" id="PS50259">
    <property type="entry name" value="G_PROTEIN_RECEP_F3_4"/>
    <property type="match status" value="1"/>
</dbReference>
<evidence type="ECO:0000259" key="12">
    <source>
        <dbReference type="PROSITE" id="PS50259"/>
    </source>
</evidence>
<protein>
    <recommendedName>
        <fullName evidence="12">G-protein coupled receptors family 3 profile domain-containing protein</fullName>
    </recommendedName>
</protein>
<keyword evidence="4" id="KW-0732">Signal</keyword>
<evidence type="ECO:0000256" key="3">
    <source>
        <dbReference type="ARBA" id="ARBA00022692"/>
    </source>
</evidence>
<dbReference type="PANTHER" id="PTHR24061:SF599">
    <property type="entry name" value="G-PROTEIN COUPLED RECEPTORS FAMILY 3 PROFILE DOMAIN-CONTAINING PROTEIN"/>
    <property type="match status" value="1"/>
</dbReference>
<reference evidence="13" key="1">
    <citation type="submission" date="2025-08" db="UniProtKB">
        <authorList>
            <consortium name="Ensembl"/>
        </authorList>
    </citation>
    <scope>IDENTIFICATION</scope>
</reference>
<dbReference type="Proteomes" id="UP000694421">
    <property type="component" value="Unplaced"/>
</dbReference>
<evidence type="ECO:0000256" key="11">
    <source>
        <dbReference type="SAM" id="Phobius"/>
    </source>
</evidence>
<dbReference type="Pfam" id="PF07562">
    <property type="entry name" value="NCD3G"/>
    <property type="match status" value="1"/>
</dbReference>
<dbReference type="CDD" id="cd15283">
    <property type="entry name" value="7tmC_V2R_pheromone"/>
    <property type="match status" value="1"/>
</dbReference>
<keyword evidence="9" id="KW-0325">Glycoprotein</keyword>
<feature type="transmembrane region" description="Helical" evidence="11">
    <location>
        <begin position="612"/>
        <end position="634"/>
    </location>
</feature>
<dbReference type="PROSITE" id="PS00981">
    <property type="entry name" value="G_PROTEIN_RECEP_F3_3"/>
    <property type="match status" value="1"/>
</dbReference>
<dbReference type="InterPro" id="IPR004073">
    <property type="entry name" value="GPCR_3_vmron_rcpt_2"/>
</dbReference>
<dbReference type="SUPFAM" id="SSF53822">
    <property type="entry name" value="Periplasmic binding protein-like I"/>
    <property type="match status" value="1"/>
</dbReference>
<keyword evidence="14" id="KW-1185">Reference proteome</keyword>
<evidence type="ECO:0000256" key="2">
    <source>
        <dbReference type="ARBA" id="ARBA00022475"/>
    </source>
</evidence>
<dbReference type="InterPro" id="IPR017978">
    <property type="entry name" value="GPCR_3_C"/>
</dbReference>
<keyword evidence="8" id="KW-0675">Receptor</keyword>
<feature type="domain" description="G-protein coupled receptors family 3 profile" evidence="12">
    <location>
        <begin position="497"/>
        <end position="761"/>
    </location>
</feature>
<comment type="subcellular location">
    <subcellularLocation>
        <location evidence="1">Cell membrane</location>
        <topology evidence="1">Multi-pass membrane protein</topology>
    </subcellularLocation>
</comment>
<sequence>MKNYQHIVALAYAVKEINEIPQILTNITVGFQIYDSYFNAHSIYHTTILLLSSHKNFSPNYECEDKHKRSLAGSGHSPSSSEICLIQWPLQMLLGISRRRQRNDNIPGHCFYQMVPREDLQYGGILALLLYFKWTWIGLLVLDTDDGERFVQTVVPLFSKKEICFAFIEKSFTFAFVADIINMFNKGAEIRDKLMDSKANVVVVYGESYTVVFLRWLPYLSLQDHRTNMPKGKVWILTSQMELTAFVYQKYWDSEMIHGALSFTIQSNDLAGFHQFAKKRKPSRAIEDGFITDFWQQAFGCVFPSHIHRVEGDLCTGEEKLETLPAAFFEMTLTGHSYSIYNAVYAVSHALHNLTVMVRPELSFNNTAGDEISFDKNGQLTIGFDIINWIFSSKQSFHRVRVGRMDSRAFPDQALTIHKDVQPLSACSESCRPGWSKKVKEGGPFCCYDCFPCPEGKISDQNDMNDCIKCSDENYPSKNQDLCIPKCITFLSFEEPLGLSLTAFALALSLITVLVLGIFLTHHDTPVVIANNRNLTYTLLISLLLCFLCALLFIGRPEKITCFFRQTTFTAIFSMAVSCVLAKTITVVLAFMVTRPGSRIRKWVGKRLTISVVFACSLVQIMICIVWLATFPPFPNVDMKSMKREIILECNEGYIVMFYYALGYMGILALVTFAVAFLARKLPDTFNEAKFITFSMLIFCSVWLSFVPAYISSKGKYMVAVEIFSILASSGSLLGCIFLPKCYIIVMRPELNIRESLIKKRI</sequence>
<dbReference type="OMA" id="THINEMY"/>
<keyword evidence="5 11" id="KW-1133">Transmembrane helix</keyword>
<feature type="transmembrane region" description="Helical" evidence="11">
    <location>
        <begin position="534"/>
        <end position="555"/>
    </location>
</feature>
<dbReference type="Pfam" id="PF01094">
    <property type="entry name" value="ANF_receptor"/>
    <property type="match status" value="1"/>
</dbReference>
<dbReference type="Gene3D" id="3.40.50.2300">
    <property type="match status" value="2"/>
</dbReference>
<feature type="transmembrane region" description="Helical" evidence="11">
    <location>
        <begin position="717"/>
        <end position="739"/>
    </location>
</feature>
<dbReference type="AlphaFoldDB" id="A0A8D0DR05"/>
<feature type="transmembrane region" description="Helical" evidence="11">
    <location>
        <begin position="691"/>
        <end position="711"/>
    </location>
</feature>
<proteinExistence type="predicted"/>
<reference evidence="13" key="2">
    <citation type="submission" date="2025-09" db="UniProtKB">
        <authorList>
            <consortium name="Ensembl"/>
        </authorList>
    </citation>
    <scope>IDENTIFICATION</scope>
</reference>
<dbReference type="PRINTS" id="PR00248">
    <property type="entry name" value="GPCRMGR"/>
</dbReference>
<keyword evidence="6" id="KW-0297">G-protein coupled receptor</keyword>
<accession>A0A8D0DR05</accession>
<dbReference type="PANTHER" id="PTHR24061">
    <property type="entry name" value="CALCIUM-SENSING RECEPTOR-RELATED"/>
    <property type="match status" value="1"/>
</dbReference>
<keyword evidence="3 11" id="KW-0812">Transmembrane</keyword>
<dbReference type="Pfam" id="PF00003">
    <property type="entry name" value="7tm_3"/>
    <property type="match status" value="1"/>
</dbReference>